<name>A0ACB8FNS6_9SAUR</name>
<accession>A0ACB8FNS6</accession>
<reference evidence="1" key="1">
    <citation type="submission" date="2021-08" db="EMBL/GenBank/DDBJ databases">
        <title>The first chromosome-level gecko genome reveals the dynamic sex chromosomes of Neotropical dwarf geckos (Sphaerodactylidae: Sphaerodactylus).</title>
        <authorList>
            <person name="Pinto B.J."/>
            <person name="Keating S.E."/>
            <person name="Gamble T."/>
        </authorList>
    </citation>
    <scope>NUCLEOTIDE SEQUENCE</scope>
    <source>
        <strain evidence="1">TG3544</strain>
    </source>
</reference>
<dbReference type="Proteomes" id="UP000827872">
    <property type="component" value="Linkage Group LG06"/>
</dbReference>
<organism evidence="1 2">
    <name type="scientific">Sphaerodactylus townsendi</name>
    <dbReference type="NCBI Taxonomy" id="933632"/>
    <lineage>
        <taxon>Eukaryota</taxon>
        <taxon>Metazoa</taxon>
        <taxon>Chordata</taxon>
        <taxon>Craniata</taxon>
        <taxon>Vertebrata</taxon>
        <taxon>Euteleostomi</taxon>
        <taxon>Lepidosauria</taxon>
        <taxon>Squamata</taxon>
        <taxon>Bifurcata</taxon>
        <taxon>Gekkota</taxon>
        <taxon>Sphaerodactylidae</taxon>
        <taxon>Sphaerodactylus</taxon>
    </lineage>
</organism>
<proteinExistence type="predicted"/>
<keyword evidence="2" id="KW-1185">Reference proteome</keyword>
<comment type="caution">
    <text evidence="1">The sequence shown here is derived from an EMBL/GenBank/DDBJ whole genome shotgun (WGS) entry which is preliminary data.</text>
</comment>
<protein>
    <submittedName>
        <fullName evidence="1">Uncharacterized protein</fullName>
    </submittedName>
</protein>
<evidence type="ECO:0000313" key="1">
    <source>
        <dbReference type="EMBL" id="KAH8006816.1"/>
    </source>
</evidence>
<evidence type="ECO:0000313" key="2">
    <source>
        <dbReference type="Proteomes" id="UP000827872"/>
    </source>
</evidence>
<gene>
    <name evidence="1" type="ORF">K3G42_013755</name>
</gene>
<sequence>MKYCLSSSHDNFHFPVSKGKLSTVQIQSFTAQPTKRYDSALPIHLSRTCANMSKCAPSLLPYYTIKNSGLVVVFFEDCKCFHAIQLLLNTGNDQTDGFKNKGHIHIFL</sequence>
<dbReference type="EMBL" id="CM037619">
    <property type="protein sequence ID" value="KAH8006816.1"/>
    <property type="molecule type" value="Genomic_DNA"/>
</dbReference>